<sequence length="200" mass="22690">MGIHFYDRSPTGPYEQHARIGPSRSLLNASIRYVVWAEDALFIVHRVPIVLFDQQLLVPDNCVKVAARVVCSDIPYSIRTTDNDARWEDFSRFNKECPHACDLNASTIFLQDVDASALIWQMKLTRPKRIFVHTASMFHFDVLDPSRTCVNLSPPSDDFGDTRFPTLPAFFNAIVDTKHEPPLPFVHQKFKASSVTVIVG</sequence>
<gene>
    <name evidence="1" type="ORF">ARMSODRAFT_883557</name>
</gene>
<protein>
    <submittedName>
        <fullName evidence="1">Uncharacterized protein</fullName>
    </submittedName>
</protein>
<dbReference type="EMBL" id="KZ293424">
    <property type="protein sequence ID" value="PBK71307.1"/>
    <property type="molecule type" value="Genomic_DNA"/>
</dbReference>
<evidence type="ECO:0000313" key="1">
    <source>
        <dbReference type="EMBL" id="PBK71307.1"/>
    </source>
</evidence>
<accession>A0A2H3C3B8</accession>
<evidence type="ECO:0000313" key="2">
    <source>
        <dbReference type="Proteomes" id="UP000218334"/>
    </source>
</evidence>
<reference evidence="2" key="1">
    <citation type="journal article" date="2017" name="Nat. Ecol. Evol.">
        <title>Genome expansion and lineage-specific genetic innovations in the forest pathogenic fungi Armillaria.</title>
        <authorList>
            <person name="Sipos G."/>
            <person name="Prasanna A.N."/>
            <person name="Walter M.C."/>
            <person name="O'Connor E."/>
            <person name="Balint B."/>
            <person name="Krizsan K."/>
            <person name="Kiss B."/>
            <person name="Hess J."/>
            <person name="Varga T."/>
            <person name="Slot J."/>
            <person name="Riley R."/>
            <person name="Boka B."/>
            <person name="Rigling D."/>
            <person name="Barry K."/>
            <person name="Lee J."/>
            <person name="Mihaltcheva S."/>
            <person name="LaButti K."/>
            <person name="Lipzen A."/>
            <person name="Waldron R."/>
            <person name="Moloney N.M."/>
            <person name="Sperisen C."/>
            <person name="Kredics L."/>
            <person name="Vagvoelgyi C."/>
            <person name="Patrignani A."/>
            <person name="Fitzpatrick D."/>
            <person name="Nagy I."/>
            <person name="Doyle S."/>
            <person name="Anderson J.B."/>
            <person name="Grigoriev I.V."/>
            <person name="Gueldener U."/>
            <person name="Muensterkoetter M."/>
            <person name="Nagy L.G."/>
        </authorList>
    </citation>
    <scope>NUCLEOTIDE SEQUENCE [LARGE SCALE GENOMIC DNA]</scope>
    <source>
        <strain evidence="2">28-4</strain>
    </source>
</reference>
<proteinExistence type="predicted"/>
<name>A0A2H3C3B8_9AGAR</name>
<keyword evidence="2" id="KW-1185">Reference proteome</keyword>
<organism evidence="1 2">
    <name type="scientific">Armillaria solidipes</name>
    <dbReference type="NCBI Taxonomy" id="1076256"/>
    <lineage>
        <taxon>Eukaryota</taxon>
        <taxon>Fungi</taxon>
        <taxon>Dikarya</taxon>
        <taxon>Basidiomycota</taxon>
        <taxon>Agaricomycotina</taxon>
        <taxon>Agaricomycetes</taxon>
        <taxon>Agaricomycetidae</taxon>
        <taxon>Agaricales</taxon>
        <taxon>Marasmiineae</taxon>
        <taxon>Physalacriaceae</taxon>
        <taxon>Armillaria</taxon>
    </lineage>
</organism>
<dbReference type="Proteomes" id="UP000218334">
    <property type="component" value="Unassembled WGS sequence"/>
</dbReference>
<dbReference type="AlphaFoldDB" id="A0A2H3C3B8"/>